<comment type="catalytic activity">
    <reaction evidence="7 8">
        <text>NAD(+) + ATP = ADP + NADP(+) + H(+)</text>
        <dbReference type="Rhea" id="RHEA:18629"/>
        <dbReference type="ChEBI" id="CHEBI:15378"/>
        <dbReference type="ChEBI" id="CHEBI:30616"/>
        <dbReference type="ChEBI" id="CHEBI:57540"/>
        <dbReference type="ChEBI" id="CHEBI:58349"/>
        <dbReference type="ChEBI" id="CHEBI:456216"/>
        <dbReference type="EC" id="2.7.1.23"/>
    </reaction>
</comment>
<evidence type="ECO:0000256" key="7">
    <source>
        <dbReference type="ARBA" id="ARBA00047925"/>
    </source>
</evidence>
<reference evidence="10" key="1">
    <citation type="journal article" date="2023" name="Arch. Microbiol.">
        <title>Desulfoferula mesophilus gen. nov. sp. nov., a mesophilic sulfate-reducing bacterium isolated from a brackish lake sediment.</title>
        <authorList>
            <person name="Watanabe T."/>
            <person name="Yabe T."/>
            <person name="Tsuji J.M."/>
            <person name="Fukui M."/>
        </authorList>
    </citation>
    <scope>NUCLEOTIDE SEQUENCE [LARGE SCALE GENOMIC DNA]</scope>
    <source>
        <strain evidence="10">12FAK</strain>
    </source>
</reference>
<dbReference type="InterPro" id="IPR002504">
    <property type="entry name" value="NADK"/>
</dbReference>
<keyword evidence="1 8" id="KW-0808">Transferase</keyword>
<dbReference type="GO" id="GO:0006741">
    <property type="term" value="P:NADP+ biosynthetic process"/>
    <property type="evidence" value="ECO:0007669"/>
    <property type="project" value="UniProtKB-UniRule"/>
</dbReference>
<evidence type="ECO:0000256" key="5">
    <source>
        <dbReference type="ARBA" id="ARBA00022857"/>
    </source>
</evidence>
<feature type="active site" description="Proton acceptor" evidence="8">
    <location>
        <position position="66"/>
    </location>
</feature>
<dbReference type="GO" id="GO:0003951">
    <property type="term" value="F:NAD+ kinase activity"/>
    <property type="evidence" value="ECO:0007669"/>
    <property type="project" value="UniProtKB-UniRule"/>
</dbReference>
<comment type="cofactor">
    <cofactor evidence="8">
        <name>a divalent metal cation</name>
        <dbReference type="ChEBI" id="CHEBI:60240"/>
    </cofactor>
</comment>
<evidence type="ECO:0000313" key="9">
    <source>
        <dbReference type="EMBL" id="BEQ16336.1"/>
    </source>
</evidence>
<evidence type="ECO:0000256" key="2">
    <source>
        <dbReference type="ARBA" id="ARBA00022741"/>
    </source>
</evidence>
<dbReference type="Gene3D" id="3.40.50.10330">
    <property type="entry name" value="Probable inorganic polyphosphate/atp-NAD kinase, domain 1"/>
    <property type="match status" value="1"/>
</dbReference>
<comment type="function">
    <text evidence="8">Involved in the regulation of the intracellular balance of NAD and NADP, and is a key enzyme in the biosynthesis of NADP. Catalyzes specifically the phosphorylation on 2'-hydroxyl of the adenosine moiety of NAD to yield NADP.</text>
</comment>
<keyword evidence="2 8" id="KW-0547">Nucleotide-binding</keyword>
<feature type="binding site" evidence="8">
    <location>
        <begin position="184"/>
        <end position="189"/>
    </location>
    <ligand>
        <name>NAD(+)</name>
        <dbReference type="ChEBI" id="CHEBI:57540"/>
    </ligand>
</feature>
<dbReference type="GO" id="GO:0005524">
    <property type="term" value="F:ATP binding"/>
    <property type="evidence" value="ECO:0007669"/>
    <property type="project" value="UniProtKB-KW"/>
</dbReference>
<keyword evidence="10" id="KW-1185">Reference proteome</keyword>
<dbReference type="GO" id="GO:0046872">
    <property type="term" value="F:metal ion binding"/>
    <property type="evidence" value="ECO:0007669"/>
    <property type="project" value="UniProtKB-UniRule"/>
</dbReference>
<comment type="caution">
    <text evidence="8">Lacks conserved residue(s) required for the propagation of feature annotation.</text>
</comment>
<evidence type="ECO:0000256" key="6">
    <source>
        <dbReference type="ARBA" id="ARBA00023027"/>
    </source>
</evidence>
<evidence type="ECO:0000256" key="1">
    <source>
        <dbReference type="ARBA" id="ARBA00022679"/>
    </source>
</evidence>
<keyword evidence="5 8" id="KW-0521">NADP</keyword>
<gene>
    <name evidence="8 9" type="primary">nadK</name>
    <name evidence="9" type="ORF">FAK_34020</name>
</gene>
<dbReference type="InterPro" id="IPR016064">
    <property type="entry name" value="NAD/diacylglycerol_kinase_sf"/>
</dbReference>
<dbReference type="HAMAP" id="MF_00361">
    <property type="entry name" value="NAD_kinase"/>
    <property type="match status" value="1"/>
</dbReference>
<dbReference type="InterPro" id="IPR017438">
    <property type="entry name" value="ATP-NAD_kinase_N"/>
</dbReference>
<feature type="binding site" evidence="8">
    <location>
        <begin position="66"/>
        <end position="67"/>
    </location>
    <ligand>
        <name>NAD(+)</name>
        <dbReference type="ChEBI" id="CHEBI:57540"/>
    </ligand>
</feature>
<dbReference type="PANTHER" id="PTHR20275">
    <property type="entry name" value="NAD KINASE"/>
    <property type="match status" value="1"/>
</dbReference>
<dbReference type="Proteomes" id="UP001366166">
    <property type="component" value="Chromosome"/>
</dbReference>
<evidence type="ECO:0000256" key="8">
    <source>
        <dbReference type="HAMAP-Rule" id="MF_00361"/>
    </source>
</evidence>
<dbReference type="GO" id="GO:0051287">
    <property type="term" value="F:NAD binding"/>
    <property type="evidence" value="ECO:0007669"/>
    <property type="project" value="UniProtKB-ARBA"/>
</dbReference>
<dbReference type="GO" id="GO:0005737">
    <property type="term" value="C:cytoplasm"/>
    <property type="evidence" value="ECO:0007669"/>
    <property type="project" value="UniProtKB-SubCell"/>
</dbReference>
<comment type="subcellular location">
    <subcellularLocation>
        <location evidence="8">Cytoplasm</location>
    </subcellularLocation>
</comment>
<organism evidence="9 10">
    <name type="scientific">Desulfoferula mesophila</name>
    <dbReference type="NCBI Taxonomy" id="3058419"/>
    <lineage>
        <taxon>Bacteria</taxon>
        <taxon>Pseudomonadati</taxon>
        <taxon>Thermodesulfobacteriota</taxon>
        <taxon>Desulfarculia</taxon>
        <taxon>Desulfarculales</taxon>
        <taxon>Desulfarculaceae</taxon>
        <taxon>Desulfoferula</taxon>
    </lineage>
</organism>
<dbReference type="Pfam" id="PF01513">
    <property type="entry name" value="NAD_kinase"/>
    <property type="match status" value="1"/>
</dbReference>
<keyword evidence="4 8" id="KW-0067">ATP-binding</keyword>
<name>A0AAU9EGQ8_9BACT</name>
<proteinExistence type="inferred from homology"/>
<dbReference type="RefSeq" id="WP_338602016.1">
    <property type="nucleotide sequence ID" value="NZ_AP028679.1"/>
</dbReference>
<accession>A0AAU9EGQ8</accession>
<comment type="similarity">
    <text evidence="8">Belongs to the NAD kinase family.</text>
</comment>
<dbReference type="SUPFAM" id="SSF111331">
    <property type="entry name" value="NAD kinase/diacylglycerol kinase-like"/>
    <property type="match status" value="1"/>
</dbReference>
<dbReference type="GO" id="GO:0019674">
    <property type="term" value="P:NAD+ metabolic process"/>
    <property type="evidence" value="ECO:0007669"/>
    <property type="project" value="InterPro"/>
</dbReference>
<dbReference type="Pfam" id="PF20143">
    <property type="entry name" value="NAD_kinase_C"/>
    <property type="match status" value="1"/>
</dbReference>
<keyword evidence="3 8" id="KW-0418">Kinase</keyword>
<feature type="binding site" evidence="8">
    <location>
        <position position="173"/>
    </location>
    <ligand>
        <name>NAD(+)</name>
        <dbReference type="ChEBI" id="CHEBI:57540"/>
    </ligand>
</feature>
<dbReference type="AlphaFoldDB" id="A0AAU9EGQ8"/>
<dbReference type="Gene3D" id="2.60.200.30">
    <property type="entry name" value="Probable inorganic polyphosphate/atp-NAD kinase, domain 2"/>
    <property type="match status" value="1"/>
</dbReference>
<evidence type="ECO:0000256" key="3">
    <source>
        <dbReference type="ARBA" id="ARBA00022777"/>
    </source>
</evidence>
<keyword evidence="6 8" id="KW-0520">NAD</keyword>
<dbReference type="PANTHER" id="PTHR20275:SF0">
    <property type="entry name" value="NAD KINASE"/>
    <property type="match status" value="1"/>
</dbReference>
<dbReference type="EMBL" id="AP028679">
    <property type="protein sequence ID" value="BEQ16336.1"/>
    <property type="molecule type" value="Genomic_DNA"/>
</dbReference>
<evidence type="ECO:0000313" key="10">
    <source>
        <dbReference type="Proteomes" id="UP001366166"/>
    </source>
</evidence>
<protein>
    <recommendedName>
        <fullName evidence="8">NAD kinase</fullName>
        <ecNumber evidence="8">2.7.1.23</ecNumber>
    </recommendedName>
    <alternativeName>
        <fullName evidence="8">ATP-dependent NAD kinase</fullName>
    </alternativeName>
</protein>
<sequence>MPKVTIIYKAKTPAAQEQAESLGQWLAGRGSAVHLLEAKGGEPGADNGAERPLPPDTGLVVVLGGDGTMLGAVRQVVACGLERVPILGVNLGGLGFLTALAPGELLPAMEKVLQGHYQASPRLMLDAVVRRSGVQLARFTALNDLVINKAALARIVELEAVVDGRPLTTFQADGLIVSTPTGSTAYNLSAGGPICHPSLNCIVVAPICSFTLSNRPLLLAPEMVLGVTLGKRAQETTLTCDGQVGLELEPGDEIRFQRSEHTVHLIQSPFKDYFEILKTKLRWG</sequence>
<dbReference type="EC" id="2.7.1.23" evidence="8"/>
<dbReference type="FunFam" id="2.60.200.30:FF:000009">
    <property type="entry name" value="Poly(P)/ATP NAD kinase"/>
    <property type="match status" value="1"/>
</dbReference>
<keyword evidence="8" id="KW-0963">Cytoplasm</keyword>
<feature type="binding site" evidence="8">
    <location>
        <position position="243"/>
    </location>
    <ligand>
        <name>NAD(+)</name>
        <dbReference type="ChEBI" id="CHEBI:57540"/>
    </ligand>
</feature>
<dbReference type="InterPro" id="IPR017437">
    <property type="entry name" value="ATP-NAD_kinase_PpnK-typ_C"/>
</dbReference>
<feature type="binding site" evidence="8">
    <location>
        <begin position="143"/>
        <end position="144"/>
    </location>
    <ligand>
        <name>NAD(+)</name>
        <dbReference type="ChEBI" id="CHEBI:57540"/>
    </ligand>
</feature>
<evidence type="ECO:0000256" key="4">
    <source>
        <dbReference type="ARBA" id="ARBA00022840"/>
    </source>
</evidence>
<dbReference type="KEGG" id="dmp:FAK_34020"/>
<feature type="binding site" evidence="8">
    <location>
        <position position="154"/>
    </location>
    <ligand>
        <name>NAD(+)</name>
        <dbReference type="ChEBI" id="CHEBI:57540"/>
    </ligand>
</feature>